<name>A0A1G8VXJ7_9RHOB</name>
<sequence>MFRRASLSRMIERLGAARGDIIRDGRRPLPPGLSGILDEIDETVMARRLVFHNDRGEEMTLEIRSRRLFWAGLGQLAGGTRQAGSGLVLSQAASEEISALVDTLRRFGMAGTLSVESGPPMYQPALDEAGLPATVLYRLSGQGSAPLEADCATDPEPSLEDFAATCHPLSLALVLRGPDGNWCDSGDTALVAELVEALENFMSFQPGDFNEMPLGATLSRPGTPDASLALFADGQGHLAAYVAPEQEAALQAAWADWLARQSGP</sequence>
<dbReference type="AlphaFoldDB" id="A0A1G8VXJ7"/>
<gene>
    <name evidence="1" type="ORF">SAMN04488026_102265</name>
</gene>
<reference evidence="1 2" key="1">
    <citation type="submission" date="2016-10" db="EMBL/GenBank/DDBJ databases">
        <authorList>
            <person name="de Groot N.N."/>
        </authorList>
    </citation>
    <scope>NUCLEOTIDE SEQUENCE [LARGE SCALE GENOMIC DNA]</scope>
    <source>
        <strain evidence="1 2">DSM 25294</strain>
    </source>
</reference>
<proteinExistence type="predicted"/>
<evidence type="ECO:0000313" key="1">
    <source>
        <dbReference type="EMBL" id="SDJ70557.1"/>
    </source>
</evidence>
<dbReference type="STRING" id="571298.SAMN04488026_102265"/>
<dbReference type="EMBL" id="FNEK01000022">
    <property type="protein sequence ID" value="SDJ70557.1"/>
    <property type="molecule type" value="Genomic_DNA"/>
</dbReference>
<accession>A0A1G8VXJ7</accession>
<keyword evidence="2" id="KW-1185">Reference proteome</keyword>
<organism evidence="1 2">
    <name type="scientific">Aliiruegeria lutimaris</name>
    <dbReference type="NCBI Taxonomy" id="571298"/>
    <lineage>
        <taxon>Bacteria</taxon>
        <taxon>Pseudomonadati</taxon>
        <taxon>Pseudomonadota</taxon>
        <taxon>Alphaproteobacteria</taxon>
        <taxon>Rhodobacterales</taxon>
        <taxon>Roseobacteraceae</taxon>
        <taxon>Aliiruegeria</taxon>
    </lineage>
</organism>
<evidence type="ECO:0000313" key="2">
    <source>
        <dbReference type="Proteomes" id="UP000199382"/>
    </source>
</evidence>
<protein>
    <submittedName>
        <fullName evidence="1">Uncharacterized protein</fullName>
    </submittedName>
</protein>
<dbReference type="Proteomes" id="UP000199382">
    <property type="component" value="Unassembled WGS sequence"/>
</dbReference>